<evidence type="ECO:0000313" key="3">
    <source>
        <dbReference type="EMBL" id="KAF2825634.1"/>
    </source>
</evidence>
<keyword evidence="4" id="KW-1185">Reference proteome</keyword>
<dbReference type="AlphaFoldDB" id="A0A6A6ZYP3"/>
<reference evidence="3" key="1">
    <citation type="journal article" date="2020" name="Stud. Mycol.">
        <title>101 Dothideomycetes genomes: a test case for predicting lifestyles and emergence of pathogens.</title>
        <authorList>
            <person name="Haridas S."/>
            <person name="Albert R."/>
            <person name="Binder M."/>
            <person name="Bloem J."/>
            <person name="Labutti K."/>
            <person name="Salamov A."/>
            <person name="Andreopoulos B."/>
            <person name="Baker S."/>
            <person name="Barry K."/>
            <person name="Bills G."/>
            <person name="Bluhm B."/>
            <person name="Cannon C."/>
            <person name="Castanera R."/>
            <person name="Culley D."/>
            <person name="Daum C."/>
            <person name="Ezra D."/>
            <person name="Gonzalez J."/>
            <person name="Henrissat B."/>
            <person name="Kuo A."/>
            <person name="Liang C."/>
            <person name="Lipzen A."/>
            <person name="Lutzoni F."/>
            <person name="Magnuson J."/>
            <person name="Mondo S."/>
            <person name="Nolan M."/>
            <person name="Ohm R."/>
            <person name="Pangilinan J."/>
            <person name="Park H.-J."/>
            <person name="Ramirez L."/>
            <person name="Alfaro M."/>
            <person name="Sun H."/>
            <person name="Tritt A."/>
            <person name="Yoshinaga Y."/>
            <person name="Zwiers L.-H."/>
            <person name="Turgeon B."/>
            <person name="Goodwin S."/>
            <person name="Spatafora J."/>
            <person name="Crous P."/>
            <person name="Grigoriev I."/>
        </authorList>
    </citation>
    <scope>NUCLEOTIDE SEQUENCE</scope>
    <source>
        <strain evidence="3">CBS 113818</strain>
    </source>
</reference>
<dbReference type="InterPro" id="IPR036864">
    <property type="entry name" value="Zn2-C6_fun-type_DNA-bd_sf"/>
</dbReference>
<dbReference type="InterPro" id="IPR001138">
    <property type="entry name" value="Zn2Cys6_DnaBD"/>
</dbReference>
<dbReference type="Proteomes" id="UP000799424">
    <property type="component" value="Unassembled WGS sequence"/>
</dbReference>
<organism evidence="3 4">
    <name type="scientific">Ophiobolus disseminans</name>
    <dbReference type="NCBI Taxonomy" id="1469910"/>
    <lineage>
        <taxon>Eukaryota</taxon>
        <taxon>Fungi</taxon>
        <taxon>Dikarya</taxon>
        <taxon>Ascomycota</taxon>
        <taxon>Pezizomycotina</taxon>
        <taxon>Dothideomycetes</taxon>
        <taxon>Pleosporomycetidae</taxon>
        <taxon>Pleosporales</taxon>
        <taxon>Pleosporineae</taxon>
        <taxon>Phaeosphaeriaceae</taxon>
        <taxon>Ophiobolus</taxon>
    </lineage>
</organism>
<dbReference type="SUPFAM" id="SSF57701">
    <property type="entry name" value="Zn2/Cys6 DNA-binding domain"/>
    <property type="match status" value="1"/>
</dbReference>
<dbReference type="GO" id="GO:0008270">
    <property type="term" value="F:zinc ion binding"/>
    <property type="evidence" value="ECO:0007669"/>
    <property type="project" value="InterPro"/>
</dbReference>
<evidence type="ECO:0000259" key="2">
    <source>
        <dbReference type="PROSITE" id="PS50048"/>
    </source>
</evidence>
<feature type="domain" description="Zn(2)-C6 fungal-type" evidence="2">
    <location>
        <begin position="14"/>
        <end position="53"/>
    </location>
</feature>
<evidence type="ECO:0000256" key="1">
    <source>
        <dbReference type="ARBA" id="ARBA00023242"/>
    </source>
</evidence>
<sequence>MPLQPKQKRLQFSSCDACRRSRVACDASKRNHQPLGRAGSCSRCSRKSRTCTFEWVENAKMLLDAPQDTERRFITYKPSEKKLFSQLDGGIDERSTGTAEYPERQLDQHLESAIHAFAAHWLPLLWQYRHLSINQVQTISRDRWRAARRDMLKLINRISYQSMLALYIFAQTPIPVGISEDEELDGMNGQVCMQTALYQLQRLRERRSAYSGEPFPSAISNGSAAVTSQFVDLESRVYWAAMMWDTSSSLASGTRTSLTSGLKGACAEPTWRLVRAFLVGSFKSRTQHWHDEGFQVTDDIAYEIISAASICKTYIWKIITSLKEALREGVHDDGVTFAWTSLIDTIEIFNTTVRPLLNSCEKRLLFLDQRVRLSWYSLQLQYYLGVLLLADVLEAAQRTDLLPTIENAVQEAEHESFIVLKFGLGNKYTVHGPRFDDGEPQLLISAPLVAIDPYPQHVLDLVLLMYKRLDWRLGNGSITQETHSCLLATLAEVLQALPQSSKAVHDAGKVLNSARI</sequence>
<dbReference type="EMBL" id="MU006227">
    <property type="protein sequence ID" value="KAF2825634.1"/>
    <property type="molecule type" value="Genomic_DNA"/>
</dbReference>
<dbReference type="Gene3D" id="4.10.240.10">
    <property type="entry name" value="Zn(2)-C6 fungal-type DNA-binding domain"/>
    <property type="match status" value="1"/>
</dbReference>
<dbReference type="PROSITE" id="PS50048">
    <property type="entry name" value="ZN2_CY6_FUNGAL_2"/>
    <property type="match status" value="1"/>
</dbReference>
<name>A0A6A6ZYP3_9PLEO</name>
<dbReference type="SMART" id="SM00066">
    <property type="entry name" value="GAL4"/>
    <property type="match status" value="1"/>
</dbReference>
<protein>
    <recommendedName>
        <fullName evidence="2">Zn(2)-C6 fungal-type domain-containing protein</fullName>
    </recommendedName>
</protein>
<evidence type="ECO:0000313" key="4">
    <source>
        <dbReference type="Proteomes" id="UP000799424"/>
    </source>
</evidence>
<proteinExistence type="predicted"/>
<dbReference type="OrthoDB" id="5958943at2759"/>
<gene>
    <name evidence="3" type="ORF">CC86DRAFT_446299</name>
</gene>
<keyword evidence="1" id="KW-0539">Nucleus</keyword>
<dbReference type="GO" id="GO:0000981">
    <property type="term" value="F:DNA-binding transcription factor activity, RNA polymerase II-specific"/>
    <property type="evidence" value="ECO:0007669"/>
    <property type="project" value="InterPro"/>
</dbReference>
<accession>A0A6A6ZYP3</accession>
<dbReference type="CDD" id="cd00067">
    <property type="entry name" value="GAL4"/>
    <property type="match status" value="1"/>
</dbReference>